<evidence type="ECO:0000313" key="1">
    <source>
        <dbReference type="EMBL" id="KAL0936132.1"/>
    </source>
</evidence>
<keyword evidence="2" id="KW-1185">Reference proteome</keyword>
<dbReference type="Proteomes" id="UP000805649">
    <property type="component" value="Unassembled WGS sequence"/>
</dbReference>
<evidence type="ECO:0000313" key="2">
    <source>
        <dbReference type="Proteomes" id="UP000805649"/>
    </source>
</evidence>
<organism evidence="1 2">
    <name type="scientific">Colletotrichum truncatum</name>
    <name type="common">Anthracnose fungus</name>
    <name type="synonym">Colletotrichum capsici</name>
    <dbReference type="NCBI Taxonomy" id="5467"/>
    <lineage>
        <taxon>Eukaryota</taxon>
        <taxon>Fungi</taxon>
        <taxon>Dikarya</taxon>
        <taxon>Ascomycota</taxon>
        <taxon>Pezizomycotina</taxon>
        <taxon>Sordariomycetes</taxon>
        <taxon>Hypocreomycetidae</taxon>
        <taxon>Glomerellales</taxon>
        <taxon>Glomerellaceae</taxon>
        <taxon>Colletotrichum</taxon>
        <taxon>Colletotrichum truncatum species complex</taxon>
    </lineage>
</organism>
<sequence>MTPSRKKASSLLSILLFATPIFAKFQNDFSLYPSAAQPCLYSASDSSQCDGETVPEMNKCLCSDSKGQFVTSTAKCLGKSAKDTVPAVYKSLSTSCSDSQTPLSITEDQFVKLADSAATTTTIRPTTSSSTSTSKSLTPTTFMTTTVGGATVTVTATPTPTESAAADESSGLGTTAKIGIGVGIAVGAVGLAGIAAFLWRMKRNRGVQEESRPMLGGGVGPTGYNPQNSPPGSAAAFGVYTHHEYKTDSKDPIWRPGTAITTSPSPGGQTWATASPQPSYSLSQGPYAPPPQEQQQHAWGHHPQAAYAPAQADSQPGVFELASMPVQASHIPPPPNVVEMPATEVTPQPARYQYPSQR</sequence>
<proteinExistence type="predicted"/>
<protein>
    <submittedName>
        <fullName evidence="1">Uncharacterized protein</fullName>
    </submittedName>
</protein>
<accession>A0ACC3YW80</accession>
<comment type="caution">
    <text evidence="1">The sequence shown here is derived from an EMBL/GenBank/DDBJ whole genome shotgun (WGS) entry which is preliminary data.</text>
</comment>
<gene>
    <name evidence="1" type="ORF">CTRU02_208347</name>
</gene>
<name>A0ACC3YW80_COLTU</name>
<dbReference type="EMBL" id="VUJX02000005">
    <property type="protein sequence ID" value="KAL0936132.1"/>
    <property type="molecule type" value="Genomic_DNA"/>
</dbReference>
<reference evidence="1 2" key="1">
    <citation type="journal article" date="2020" name="Phytopathology">
        <title>Genome Sequence Resources of Colletotrichum truncatum, C. plurivorum, C. musicola, and C. sojae: Four Species Pathogenic to Soybean (Glycine max).</title>
        <authorList>
            <person name="Rogerio F."/>
            <person name="Boufleur T.R."/>
            <person name="Ciampi-Guillardi M."/>
            <person name="Sukno S.A."/>
            <person name="Thon M.R."/>
            <person name="Massola Junior N.S."/>
            <person name="Baroncelli R."/>
        </authorList>
    </citation>
    <scope>NUCLEOTIDE SEQUENCE [LARGE SCALE GENOMIC DNA]</scope>
    <source>
        <strain evidence="1 2">CMES1059</strain>
    </source>
</reference>